<accession>L0CNW8</accession>
<evidence type="ECO:0000313" key="2">
    <source>
        <dbReference type="Proteomes" id="UP000001761"/>
    </source>
</evidence>
<dbReference type="EMBL" id="AF338467">
    <property type="protein sequence ID" value="AGA17881.1"/>
    <property type="molecule type" value="Genomic_DNA"/>
</dbReference>
<dbReference type="RefSeq" id="YP_009173800.1">
    <property type="nucleotide sequence ID" value="NC_003390.2"/>
</dbReference>
<reference evidence="1 2" key="1">
    <citation type="journal article" date="2002" name="Appl. Environ. Microbiol.">
        <title>Genomic sequence and evolution of marine cyanophage P60: a new insight on lytic and lysogenic phages.</title>
        <authorList>
            <person name="Chen F."/>
            <person name="Lu J."/>
        </authorList>
    </citation>
    <scope>NUCLEOTIDE SEQUENCE</scope>
</reference>
<dbReference type="KEGG" id="vg:26066752"/>
<protein>
    <submittedName>
        <fullName evidence="1">Uncharacterized protein</fullName>
    </submittedName>
</protein>
<gene>
    <name evidence="1" type="ORF">P60_gp13</name>
</gene>
<name>L0CNW8_9CAUD</name>
<organism evidence="1 2">
    <name type="scientific">Synechococcus phage P60</name>
    <dbReference type="NCBI Taxonomy" id="2905923"/>
    <lineage>
        <taxon>Viruses</taxon>
        <taxon>Duplodnaviria</taxon>
        <taxon>Heunggongvirae</taxon>
        <taxon>Uroviricota</taxon>
        <taxon>Caudoviricetes</taxon>
        <taxon>Autographivirales</taxon>
        <taxon>Tiilvirus</taxon>
        <taxon>Tiilvirus P60</taxon>
    </lineage>
</organism>
<sequence length="42" mass="5060">MANLIFKIDGFVFDLEQEGYEEEEIFSALLEYLEIHEELRHV</sequence>
<dbReference type="Proteomes" id="UP000001761">
    <property type="component" value="Segment"/>
</dbReference>
<dbReference type="GeneID" id="26066752"/>
<evidence type="ECO:0000313" key="1">
    <source>
        <dbReference type="EMBL" id="AGA17881.1"/>
    </source>
</evidence>
<proteinExistence type="predicted"/>
<keyword evidence="2" id="KW-1185">Reference proteome</keyword>